<feature type="compositionally biased region" description="Polar residues" evidence="5">
    <location>
        <begin position="732"/>
        <end position="742"/>
    </location>
</feature>
<dbReference type="InterPro" id="IPR015947">
    <property type="entry name" value="PUA-like_sf"/>
</dbReference>
<evidence type="ECO:0000256" key="1">
    <source>
        <dbReference type="ARBA" id="ARBA00022723"/>
    </source>
</evidence>
<dbReference type="GeneID" id="4564420"/>
<dbReference type="KEGG" id="cim:CIMG_04342"/>
<proteinExistence type="predicted"/>
<keyword evidence="1" id="KW-0479">Metal-binding</keyword>
<keyword evidence="6" id="KW-0472">Membrane</keyword>
<sequence>MASNRNLDNTTPSVNELREIIRLIQCRLCSHLLKSPVRLPCQETVCQGCLPPSHTRKHITYPINKEREQGFYCTLKKTGGLETNPMECRAEHSLADCGLVVALDKVIENLAGRMNKLFLSNTVSSHDTAFAVETVDPTSLGLKLDDQALPLSSANGSTFAAMYRLAGQGQLPYDANITYVSEVEPVSSLDQFELEVFRDVQRSIKNELDCHICLALMVDPCTTPCGHSFCRLCLARILNHSDLCPVCRRKLSGYLHSSPVNLRLDGLISSFFPEQLAERREALKVDGNGELDETNVPLFICTLAYPSTRTFLYVFEPRYRLMIRRVMESGNRRFGIVAPKSTASTQDDVADDAPFLEYGTLVEIDRFSPLPDGRCIIRSTGKYRFKVLESTVVDGYAVGKIERVEDVSIAQEEAYEASETGLPVPVEHDPKDEIDRLSTHRLFQIGLTYVAKCRASKATWLDDRIYKLYGPPPPDLRTFSYWFANVLPRPEEDRYTLLPVTTARDRLKIITRWIKKLESGEWALKSPYTIPRADLFLSAFRPVSSSLVATLQVVLGTLFVPVLLLLIYKFATKGSDSFPGPSSISFSILPFAFSFTYTYQSSSPPSAAQEGQQHHSRAQHYMNQGRGFVNPSFMDREYISKTVVLGAIFVLCISRVVRRVVEVVRLERDRAERLQRREARLGSLLNEATAGRPITFGDTIHGQNPAGRSEATQMTSQEVSSGTNDRARDGSSQDNSNFSENI</sequence>
<keyword evidence="2 4" id="KW-0863">Zinc-finger</keyword>
<protein>
    <submittedName>
        <fullName evidence="9">ATP-dependent protease</fullName>
    </submittedName>
</protein>
<feature type="domain" description="RING-type" evidence="7">
    <location>
        <begin position="210"/>
        <end position="248"/>
    </location>
</feature>
<dbReference type="Pfam" id="PF13923">
    <property type="entry name" value="zf-C3HC4_2"/>
    <property type="match status" value="1"/>
</dbReference>
<evidence type="ECO:0000256" key="6">
    <source>
        <dbReference type="SAM" id="Phobius"/>
    </source>
</evidence>
<dbReference type="InterPro" id="IPR001841">
    <property type="entry name" value="Znf_RING"/>
</dbReference>
<gene>
    <name evidence="9" type="ORF">CIMG_04342</name>
</gene>
<dbReference type="InterPro" id="IPR046336">
    <property type="entry name" value="Lon_prtase_N_sf"/>
</dbReference>
<dbReference type="AlphaFoldDB" id="J3KDA2"/>
<evidence type="ECO:0000256" key="5">
    <source>
        <dbReference type="SAM" id="MobiDB-lite"/>
    </source>
</evidence>
<reference evidence="10" key="2">
    <citation type="journal article" date="2010" name="Genome Res.">
        <title>Population genomic sequencing of Coccidioides fungi reveals recent hybridization and transposon control.</title>
        <authorList>
            <person name="Neafsey D.E."/>
            <person name="Barker B.M."/>
            <person name="Sharpton T.J."/>
            <person name="Stajich J.E."/>
            <person name="Park D.J."/>
            <person name="Whiston E."/>
            <person name="Hung C.-Y."/>
            <person name="McMahan C."/>
            <person name="White J."/>
            <person name="Sykes S."/>
            <person name="Heiman D."/>
            <person name="Young S."/>
            <person name="Zeng Q."/>
            <person name="Abouelleil A."/>
            <person name="Aftuck L."/>
            <person name="Bessette D."/>
            <person name="Brown A."/>
            <person name="FitzGerald M."/>
            <person name="Lui A."/>
            <person name="Macdonald J.P."/>
            <person name="Priest M."/>
            <person name="Orbach M.J."/>
            <person name="Galgiani J.N."/>
            <person name="Kirkland T.N."/>
            <person name="Cole G.T."/>
            <person name="Birren B.W."/>
            <person name="Henn M.R."/>
            <person name="Taylor J.W."/>
            <person name="Rounsley S.D."/>
        </authorList>
    </citation>
    <scope>GENOME REANNOTATION</scope>
    <source>
        <strain evidence="10">RS</strain>
    </source>
</reference>
<dbReference type="EMBL" id="GG704914">
    <property type="protein sequence ID" value="EAS33318.3"/>
    <property type="molecule type" value="Genomic_DNA"/>
</dbReference>
<dbReference type="InterPro" id="IPR017907">
    <property type="entry name" value="Znf_RING_CS"/>
</dbReference>
<dbReference type="SMART" id="SM00464">
    <property type="entry name" value="LON"/>
    <property type="match status" value="1"/>
</dbReference>
<evidence type="ECO:0000256" key="2">
    <source>
        <dbReference type="ARBA" id="ARBA00022771"/>
    </source>
</evidence>
<dbReference type="GO" id="GO:0006508">
    <property type="term" value="P:proteolysis"/>
    <property type="evidence" value="ECO:0007669"/>
    <property type="project" value="UniProtKB-KW"/>
</dbReference>
<dbReference type="Gene3D" id="3.30.40.10">
    <property type="entry name" value="Zinc/RING finger domain, C3HC4 (zinc finger)"/>
    <property type="match status" value="2"/>
</dbReference>
<dbReference type="PANTHER" id="PTHR23327">
    <property type="entry name" value="RING FINGER PROTEIN 127"/>
    <property type="match status" value="1"/>
</dbReference>
<dbReference type="Gene3D" id="1.20.58.1480">
    <property type="match status" value="1"/>
</dbReference>
<reference evidence="10" key="1">
    <citation type="journal article" date="2009" name="Genome Res.">
        <title>Comparative genomic analyses of the human fungal pathogens Coccidioides and their relatives.</title>
        <authorList>
            <person name="Sharpton T.J."/>
            <person name="Stajich J.E."/>
            <person name="Rounsley S.D."/>
            <person name="Gardner M.J."/>
            <person name="Wortman J.R."/>
            <person name="Jordar V.S."/>
            <person name="Maiti R."/>
            <person name="Kodira C.D."/>
            <person name="Neafsey D.E."/>
            <person name="Zeng Q."/>
            <person name="Hung C.-Y."/>
            <person name="McMahan C."/>
            <person name="Muszewska A."/>
            <person name="Grynberg M."/>
            <person name="Mandel M.A."/>
            <person name="Kellner E.M."/>
            <person name="Barker B.M."/>
            <person name="Galgiani J.N."/>
            <person name="Orbach M.J."/>
            <person name="Kirkland T.N."/>
            <person name="Cole G.T."/>
            <person name="Henn M.R."/>
            <person name="Birren B.W."/>
            <person name="Taylor J.W."/>
        </authorList>
    </citation>
    <scope>NUCLEOTIDE SEQUENCE [LARGE SCALE GENOMIC DNA]</scope>
    <source>
        <strain evidence="10">RS</strain>
    </source>
</reference>
<dbReference type="CDD" id="cd16514">
    <property type="entry name" value="RING-HC_LONFs_rpt2"/>
    <property type="match status" value="1"/>
</dbReference>
<dbReference type="OrthoDB" id="264917at2759"/>
<dbReference type="InterPro" id="IPR013083">
    <property type="entry name" value="Znf_RING/FYVE/PHD"/>
</dbReference>
<evidence type="ECO:0000313" key="10">
    <source>
        <dbReference type="Proteomes" id="UP000001261"/>
    </source>
</evidence>
<feature type="domain" description="Lon N-terminal" evidence="8">
    <location>
        <begin position="283"/>
        <end position="518"/>
    </location>
</feature>
<dbReference type="InterPro" id="IPR003111">
    <property type="entry name" value="Lon_prtase_N"/>
</dbReference>
<dbReference type="GO" id="GO:0008270">
    <property type="term" value="F:zinc ion binding"/>
    <property type="evidence" value="ECO:0007669"/>
    <property type="project" value="UniProtKB-KW"/>
</dbReference>
<accession>J3KDA2</accession>
<dbReference type="RefSeq" id="XP_001244901.2">
    <property type="nucleotide sequence ID" value="XM_001244900.2"/>
</dbReference>
<feature type="compositionally biased region" description="Polar residues" evidence="5">
    <location>
        <begin position="710"/>
        <end position="724"/>
    </location>
</feature>
<keyword evidence="6" id="KW-0812">Transmembrane</keyword>
<keyword evidence="9" id="KW-0378">Hydrolase</keyword>
<dbReference type="VEuPathDB" id="FungiDB:CIMG_04342"/>
<keyword evidence="9" id="KW-0645">Protease</keyword>
<dbReference type="InParanoid" id="J3KDA2"/>
<evidence type="ECO:0000313" key="9">
    <source>
        <dbReference type="EMBL" id="EAS33318.3"/>
    </source>
</evidence>
<organism evidence="9 10">
    <name type="scientific">Coccidioides immitis (strain RS)</name>
    <name type="common">Valley fever fungus</name>
    <dbReference type="NCBI Taxonomy" id="246410"/>
    <lineage>
        <taxon>Eukaryota</taxon>
        <taxon>Fungi</taxon>
        <taxon>Dikarya</taxon>
        <taxon>Ascomycota</taxon>
        <taxon>Pezizomycotina</taxon>
        <taxon>Eurotiomycetes</taxon>
        <taxon>Eurotiomycetidae</taxon>
        <taxon>Onygenales</taxon>
        <taxon>Onygenaceae</taxon>
        <taxon>Coccidioides</taxon>
    </lineage>
</organism>
<evidence type="ECO:0000256" key="4">
    <source>
        <dbReference type="PROSITE-ProRule" id="PRU00175"/>
    </source>
</evidence>
<feature type="region of interest" description="Disordered" evidence="5">
    <location>
        <begin position="692"/>
        <end position="742"/>
    </location>
</feature>
<dbReference type="OMA" id="PWWFASV"/>
<dbReference type="SUPFAM" id="SSF57850">
    <property type="entry name" value="RING/U-box"/>
    <property type="match status" value="2"/>
</dbReference>
<dbReference type="PROSITE" id="PS51787">
    <property type="entry name" value="LON_N"/>
    <property type="match status" value="1"/>
</dbReference>
<dbReference type="STRING" id="246410.J3KDA2"/>
<evidence type="ECO:0000259" key="8">
    <source>
        <dbReference type="PROSITE" id="PS51787"/>
    </source>
</evidence>
<dbReference type="Pfam" id="PF02190">
    <property type="entry name" value="LON_substr_bdg"/>
    <property type="match status" value="1"/>
</dbReference>
<feature type="transmembrane region" description="Helical" evidence="6">
    <location>
        <begin position="547"/>
        <end position="568"/>
    </location>
</feature>
<dbReference type="PROSITE" id="PS50089">
    <property type="entry name" value="ZF_RING_2"/>
    <property type="match status" value="1"/>
</dbReference>
<dbReference type="Gene3D" id="2.30.130.40">
    <property type="entry name" value="LON domain-like"/>
    <property type="match status" value="1"/>
</dbReference>
<dbReference type="PROSITE" id="PS00518">
    <property type="entry name" value="ZF_RING_1"/>
    <property type="match status" value="1"/>
</dbReference>
<evidence type="ECO:0000259" key="7">
    <source>
        <dbReference type="PROSITE" id="PS50089"/>
    </source>
</evidence>
<keyword evidence="10" id="KW-1185">Reference proteome</keyword>
<dbReference type="SMART" id="SM00184">
    <property type="entry name" value="RING"/>
    <property type="match status" value="2"/>
</dbReference>
<keyword evidence="3" id="KW-0862">Zinc</keyword>
<dbReference type="Proteomes" id="UP000001261">
    <property type="component" value="Unassembled WGS sequence"/>
</dbReference>
<dbReference type="GO" id="GO:0061630">
    <property type="term" value="F:ubiquitin protein ligase activity"/>
    <property type="evidence" value="ECO:0007669"/>
    <property type="project" value="TreeGrafter"/>
</dbReference>
<dbReference type="SUPFAM" id="SSF88697">
    <property type="entry name" value="PUA domain-like"/>
    <property type="match status" value="1"/>
</dbReference>
<dbReference type="PANTHER" id="PTHR23327:SF42">
    <property type="entry name" value="LON PEPTIDASE N-TERMINAL DOMAIN AND RING FINGER PROTEIN C14F5.10C"/>
    <property type="match status" value="1"/>
</dbReference>
<keyword evidence="6" id="KW-1133">Transmembrane helix</keyword>
<dbReference type="GO" id="GO:0008233">
    <property type="term" value="F:peptidase activity"/>
    <property type="evidence" value="ECO:0007669"/>
    <property type="project" value="UniProtKB-KW"/>
</dbReference>
<name>J3KDA2_COCIM</name>
<evidence type="ECO:0000256" key="3">
    <source>
        <dbReference type="ARBA" id="ARBA00022833"/>
    </source>
</evidence>